<dbReference type="Pfam" id="PF01796">
    <property type="entry name" value="OB_ChsH2_C"/>
    <property type="match status" value="1"/>
</dbReference>
<accession>A0A560MJ03</accession>
<evidence type="ECO:0008006" key="5">
    <source>
        <dbReference type="Google" id="ProtNLM"/>
    </source>
</evidence>
<dbReference type="STRING" id="1755647.AS156_34375"/>
<evidence type="ECO:0000259" key="1">
    <source>
        <dbReference type="Pfam" id="PF01796"/>
    </source>
</evidence>
<feature type="domain" description="ChsH2 C-terminal OB-fold" evidence="1">
    <location>
        <begin position="61"/>
        <end position="125"/>
    </location>
</feature>
<keyword evidence="4" id="KW-1185">Reference proteome</keyword>
<evidence type="ECO:0000313" key="4">
    <source>
        <dbReference type="Proteomes" id="UP000321304"/>
    </source>
</evidence>
<dbReference type="InterPro" id="IPR022002">
    <property type="entry name" value="ChsH2_Znr"/>
</dbReference>
<dbReference type="InterPro" id="IPR002878">
    <property type="entry name" value="ChsH2_C"/>
</dbReference>
<dbReference type="AlphaFoldDB" id="A0A560MJ03"/>
<organism evidence="3 4">
    <name type="scientific">Bradyrhizobium macuxiense</name>
    <dbReference type="NCBI Taxonomy" id="1755647"/>
    <lineage>
        <taxon>Bacteria</taxon>
        <taxon>Pseudomonadati</taxon>
        <taxon>Pseudomonadota</taxon>
        <taxon>Alphaproteobacteria</taxon>
        <taxon>Hyphomicrobiales</taxon>
        <taxon>Nitrobacteraceae</taxon>
        <taxon>Bradyrhizobium</taxon>
    </lineage>
</organism>
<evidence type="ECO:0000259" key="2">
    <source>
        <dbReference type="Pfam" id="PF12172"/>
    </source>
</evidence>
<reference evidence="3 4" key="1">
    <citation type="submission" date="2019-06" db="EMBL/GenBank/DDBJ databases">
        <title>Genomic Encyclopedia of Type Strains, Phase IV (KMG-V): Genome sequencing to study the core and pangenomes of soil and plant-associated prokaryotes.</title>
        <authorList>
            <person name="Whitman W."/>
        </authorList>
    </citation>
    <scope>NUCLEOTIDE SEQUENCE [LARGE SCALE GENOMIC DNA]</scope>
    <source>
        <strain evidence="3 4">BR 10355</strain>
    </source>
</reference>
<dbReference type="SUPFAM" id="SSF50249">
    <property type="entry name" value="Nucleic acid-binding proteins"/>
    <property type="match status" value="1"/>
</dbReference>
<proteinExistence type="predicted"/>
<dbReference type="InterPro" id="IPR052513">
    <property type="entry name" value="Thioester_dehydratase-like"/>
</dbReference>
<protein>
    <recommendedName>
        <fullName evidence="5">DNA-binding protein</fullName>
    </recommendedName>
</protein>
<gene>
    <name evidence="3" type="ORF">FBZ93_101581</name>
</gene>
<dbReference type="InterPro" id="IPR012340">
    <property type="entry name" value="NA-bd_OB-fold"/>
</dbReference>
<dbReference type="Gene3D" id="6.10.30.10">
    <property type="match status" value="1"/>
</dbReference>
<dbReference type="Pfam" id="PF12172">
    <property type="entry name" value="zf-ChsH2"/>
    <property type="match status" value="1"/>
</dbReference>
<name>A0A560MJ03_9BRAD</name>
<dbReference type="RefSeq" id="WP_146984453.1">
    <property type="nucleotide sequence ID" value="NZ_VITY01000001.1"/>
</dbReference>
<feature type="domain" description="ChsH2 rubredoxin-like zinc ribbon" evidence="2">
    <location>
        <begin position="23"/>
        <end position="59"/>
    </location>
</feature>
<dbReference type="OrthoDB" id="7595207at2"/>
<comment type="caution">
    <text evidence="3">The sequence shown here is derived from an EMBL/GenBank/DDBJ whole genome shotgun (WGS) entry which is preliminary data.</text>
</comment>
<dbReference type="EMBL" id="VITY01000001">
    <property type="protein sequence ID" value="TWC07289.1"/>
    <property type="molecule type" value="Genomic_DNA"/>
</dbReference>
<sequence length="139" mass="15178">MAASEESARKPLPAPDADTAAFWRGLQHGKLLLQHCGRCRHVQYYQQAACRACGSEELEHRAATGRGKVHSFSVVHRAPGLAFKADVPYAVLLVELAEGPRMISTLVGSDPADVTFDMDVELVFDEVASDVTLPRFKKS</sequence>
<dbReference type="PANTHER" id="PTHR34075">
    <property type="entry name" value="BLR3430 PROTEIN"/>
    <property type="match status" value="1"/>
</dbReference>
<evidence type="ECO:0000313" key="3">
    <source>
        <dbReference type="EMBL" id="TWC07289.1"/>
    </source>
</evidence>
<dbReference type="Proteomes" id="UP000321304">
    <property type="component" value="Unassembled WGS sequence"/>
</dbReference>
<dbReference type="PANTHER" id="PTHR34075:SF5">
    <property type="entry name" value="BLR3430 PROTEIN"/>
    <property type="match status" value="1"/>
</dbReference>